<dbReference type="PANTHER" id="PTHR43792">
    <property type="entry name" value="GNAT FAMILY, PUTATIVE (AFU_ORTHOLOGUE AFUA_3G00765)-RELATED-RELATED"/>
    <property type="match status" value="1"/>
</dbReference>
<keyword evidence="2" id="KW-0812">Transmembrane</keyword>
<evidence type="ECO:0000259" key="3">
    <source>
        <dbReference type="PROSITE" id="PS51186"/>
    </source>
</evidence>
<dbReference type="SUPFAM" id="SSF55729">
    <property type="entry name" value="Acyl-CoA N-acyltransferases (Nat)"/>
    <property type="match status" value="1"/>
</dbReference>
<reference evidence="4" key="1">
    <citation type="submission" date="2019-08" db="EMBL/GenBank/DDBJ databases">
        <authorList>
            <person name="Kucharzyk K."/>
            <person name="Murdoch R.W."/>
            <person name="Higgins S."/>
            <person name="Loffler F."/>
        </authorList>
    </citation>
    <scope>NUCLEOTIDE SEQUENCE</scope>
</reference>
<evidence type="ECO:0000256" key="2">
    <source>
        <dbReference type="SAM" id="Phobius"/>
    </source>
</evidence>
<dbReference type="Pfam" id="PF13302">
    <property type="entry name" value="Acetyltransf_3"/>
    <property type="match status" value="1"/>
</dbReference>
<name>A0A645CN53_9ZZZZ</name>
<sequence>MRHFRISDQNPIKTKRLLLTPLNAKQLAALEAEEKDELLRGALGEMRKNVTDYYDLALWHTGWQISLRNGGQVVGLLGFHGVAVNQTVELGYEIREEFRGNGYGEEAVKALCDWAFGCEGVYFISALAAEDNTASNHILEKLKFYRVQSPVSGMNAWELERPASAWMSIYMCFGLAIGLTFGQTLFQNMAIGLAIGIGAWLALGSGLDAQDRAARKRENAPKKLDAPEEQKKTK</sequence>
<evidence type="ECO:0000313" key="4">
    <source>
        <dbReference type="EMBL" id="MPM78329.1"/>
    </source>
</evidence>
<dbReference type="PROSITE" id="PS51186">
    <property type="entry name" value="GNAT"/>
    <property type="match status" value="1"/>
</dbReference>
<keyword evidence="2" id="KW-0472">Membrane</keyword>
<dbReference type="InterPro" id="IPR016181">
    <property type="entry name" value="Acyl_CoA_acyltransferase"/>
</dbReference>
<protein>
    <recommendedName>
        <fullName evidence="3">N-acetyltransferase domain-containing protein</fullName>
    </recommendedName>
</protein>
<organism evidence="4">
    <name type="scientific">bioreactor metagenome</name>
    <dbReference type="NCBI Taxonomy" id="1076179"/>
    <lineage>
        <taxon>unclassified sequences</taxon>
        <taxon>metagenomes</taxon>
        <taxon>ecological metagenomes</taxon>
    </lineage>
</organism>
<proteinExistence type="predicted"/>
<comment type="caution">
    <text evidence="4">The sequence shown here is derived from an EMBL/GenBank/DDBJ whole genome shotgun (WGS) entry which is preliminary data.</text>
</comment>
<feature type="transmembrane region" description="Helical" evidence="2">
    <location>
        <begin position="163"/>
        <end position="183"/>
    </location>
</feature>
<dbReference type="InterPro" id="IPR000182">
    <property type="entry name" value="GNAT_dom"/>
</dbReference>
<dbReference type="Gene3D" id="3.40.630.30">
    <property type="match status" value="1"/>
</dbReference>
<dbReference type="InterPro" id="IPR051531">
    <property type="entry name" value="N-acetyltransferase"/>
</dbReference>
<feature type="transmembrane region" description="Helical" evidence="2">
    <location>
        <begin position="189"/>
        <end position="207"/>
    </location>
</feature>
<dbReference type="PANTHER" id="PTHR43792:SF13">
    <property type="entry name" value="ACETYLTRANSFERASE"/>
    <property type="match status" value="1"/>
</dbReference>
<dbReference type="AlphaFoldDB" id="A0A645CN53"/>
<feature type="domain" description="N-acetyltransferase" evidence="3">
    <location>
        <begin position="17"/>
        <end position="172"/>
    </location>
</feature>
<dbReference type="GO" id="GO:0016747">
    <property type="term" value="F:acyltransferase activity, transferring groups other than amino-acyl groups"/>
    <property type="evidence" value="ECO:0007669"/>
    <property type="project" value="InterPro"/>
</dbReference>
<gene>
    <name evidence="4" type="ORF">SDC9_125340</name>
</gene>
<feature type="region of interest" description="Disordered" evidence="1">
    <location>
        <begin position="213"/>
        <end position="234"/>
    </location>
</feature>
<dbReference type="EMBL" id="VSSQ01028569">
    <property type="protein sequence ID" value="MPM78329.1"/>
    <property type="molecule type" value="Genomic_DNA"/>
</dbReference>
<keyword evidence="2" id="KW-1133">Transmembrane helix</keyword>
<accession>A0A645CN53</accession>
<evidence type="ECO:0000256" key="1">
    <source>
        <dbReference type="SAM" id="MobiDB-lite"/>
    </source>
</evidence>